<keyword evidence="3" id="KW-1185">Reference proteome</keyword>
<dbReference type="Proteomes" id="UP001165561">
    <property type="component" value="Unassembled WGS sequence"/>
</dbReference>
<gene>
    <name evidence="2" type="ORF">PU560_14085</name>
</gene>
<evidence type="ECO:0000313" key="2">
    <source>
        <dbReference type="EMBL" id="MDD9207582.1"/>
    </source>
</evidence>
<proteinExistence type="predicted"/>
<feature type="transmembrane region" description="Helical" evidence="1">
    <location>
        <begin position="123"/>
        <end position="146"/>
    </location>
</feature>
<feature type="transmembrane region" description="Helical" evidence="1">
    <location>
        <begin position="6"/>
        <end position="31"/>
    </location>
</feature>
<keyword evidence="1" id="KW-0472">Membrane</keyword>
<sequence>MKSTPATIAGIISIIAGIVFIIAGGVTWGMVTSQLAAEEITVPEDSSLVPGDDVNGPISAYAQAQIINEHALAGTEGRTYAELGSMIREAEEAGETEQAEELQAQRDSVMNASFLRASLFTSVVSYGVAALVIGLGIILVLVGWGLTSLARTVPVAADERRNV</sequence>
<protein>
    <submittedName>
        <fullName evidence="2">Aromatic ring-opening dioxygenase LigA</fullName>
    </submittedName>
</protein>
<keyword evidence="1" id="KW-1133">Transmembrane helix</keyword>
<dbReference type="GO" id="GO:0051213">
    <property type="term" value="F:dioxygenase activity"/>
    <property type="evidence" value="ECO:0007669"/>
    <property type="project" value="UniProtKB-KW"/>
</dbReference>
<comment type="caution">
    <text evidence="2">The sequence shown here is derived from an EMBL/GenBank/DDBJ whole genome shotgun (WGS) entry which is preliminary data.</text>
</comment>
<dbReference type="EMBL" id="JARACI010001126">
    <property type="protein sequence ID" value="MDD9207582.1"/>
    <property type="molecule type" value="Genomic_DNA"/>
</dbReference>
<keyword evidence="2" id="KW-0560">Oxidoreductase</keyword>
<accession>A0ABT5U062</accession>
<organism evidence="2 3">
    <name type="scientific">Georgenia halotolerans</name>
    <dbReference type="NCBI Taxonomy" id="3028317"/>
    <lineage>
        <taxon>Bacteria</taxon>
        <taxon>Bacillati</taxon>
        <taxon>Actinomycetota</taxon>
        <taxon>Actinomycetes</taxon>
        <taxon>Micrococcales</taxon>
        <taxon>Bogoriellaceae</taxon>
        <taxon>Georgenia</taxon>
    </lineage>
</organism>
<evidence type="ECO:0000256" key="1">
    <source>
        <dbReference type="SAM" id="Phobius"/>
    </source>
</evidence>
<name>A0ABT5U062_9MICO</name>
<keyword evidence="1" id="KW-0812">Transmembrane</keyword>
<evidence type="ECO:0000313" key="3">
    <source>
        <dbReference type="Proteomes" id="UP001165561"/>
    </source>
</evidence>
<keyword evidence="2" id="KW-0223">Dioxygenase</keyword>
<reference evidence="2" key="1">
    <citation type="submission" date="2023-02" db="EMBL/GenBank/DDBJ databases">
        <title>Georgenia sp.10Sc9-8, isolated from a soil sample collected from the Taklamakan desert.</title>
        <authorList>
            <person name="Liu S."/>
        </authorList>
    </citation>
    <scope>NUCLEOTIDE SEQUENCE</scope>
    <source>
        <strain evidence="2">10Sc9-8</strain>
    </source>
</reference>